<evidence type="ECO:0000256" key="3">
    <source>
        <dbReference type="ARBA" id="ARBA00023125"/>
    </source>
</evidence>
<dbReference type="RefSeq" id="WP_201683650.1">
    <property type="nucleotide sequence ID" value="NZ_JAEQNA010000002.1"/>
</dbReference>
<dbReference type="InterPro" id="IPR036388">
    <property type="entry name" value="WH-like_DNA-bd_sf"/>
</dbReference>
<evidence type="ECO:0000259" key="5">
    <source>
        <dbReference type="PROSITE" id="PS50931"/>
    </source>
</evidence>
<dbReference type="GO" id="GO:0003677">
    <property type="term" value="F:DNA binding"/>
    <property type="evidence" value="ECO:0007669"/>
    <property type="project" value="UniProtKB-KW"/>
</dbReference>
<dbReference type="SUPFAM" id="SSF46785">
    <property type="entry name" value="Winged helix' DNA-binding domain"/>
    <property type="match status" value="1"/>
</dbReference>
<evidence type="ECO:0000256" key="2">
    <source>
        <dbReference type="ARBA" id="ARBA00023015"/>
    </source>
</evidence>
<evidence type="ECO:0000256" key="1">
    <source>
        <dbReference type="ARBA" id="ARBA00009437"/>
    </source>
</evidence>
<evidence type="ECO:0000313" key="6">
    <source>
        <dbReference type="EMBL" id="MBL0420582.1"/>
    </source>
</evidence>
<gene>
    <name evidence="6" type="ORF">JI739_09530</name>
</gene>
<dbReference type="PANTHER" id="PTHR30118">
    <property type="entry name" value="HTH-TYPE TRANSCRIPTIONAL REGULATOR LEUO-RELATED"/>
    <property type="match status" value="1"/>
</dbReference>
<feature type="domain" description="HTH lysR-type" evidence="5">
    <location>
        <begin position="3"/>
        <end position="60"/>
    </location>
</feature>
<dbReference type="Gene3D" id="1.10.10.10">
    <property type="entry name" value="Winged helix-like DNA-binding domain superfamily/Winged helix DNA-binding domain"/>
    <property type="match status" value="1"/>
</dbReference>
<dbReference type="Proteomes" id="UP000613011">
    <property type="component" value="Unassembled WGS sequence"/>
</dbReference>
<accession>A0A936ZGN5</accession>
<dbReference type="GO" id="GO:0003700">
    <property type="term" value="F:DNA-binding transcription factor activity"/>
    <property type="evidence" value="ECO:0007669"/>
    <property type="project" value="InterPro"/>
</dbReference>
<dbReference type="SUPFAM" id="SSF53850">
    <property type="entry name" value="Periplasmic binding protein-like II"/>
    <property type="match status" value="1"/>
</dbReference>
<comment type="similarity">
    <text evidence="1">Belongs to the LysR transcriptional regulatory family.</text>
</comment>
<dbReference type="PROSITE" id="PS50931">
    <property type="entry name" value="HTH_LYSR"/>
    <property type="match status" value="1"/>
</dbReference>
<dbReference type="EMBL" id="JAEQNA010000002">
    <property type="protein sequence ID" value="MBL0420582.1"/>
    <property type="molecule type" value="Genomic_DNA"/>
</dbReference>
<keyword evidence="7" id="KW-1185">Reference proteome</keyword>
<keyword evidence="2" id="KW-0805">Transcription regulation</keyword>
<keyword evidence="3" id="KW-0238">DNA-binding</keyword>
<proteinExistence type="inferred from homology"/>
<reference evidence="6" key="1">
    <citation type="submission" date="2021-01" db="EMBL/GenBank/DDBJ databases">
        <title>Ramlibacter sp. strain AW1 16S ribosomal RNA gene Genome sequencing and assembly.</title>
        <authorList>
            <person name="Kang M."/>
        </authorList>
    </citation>
    <scope>NUCLEOTIDE SEQUENCE</scope>
    <source>
        <strain evidence="6">AW1</strain>
    </source>
</reference>
<dbReference type="PANTHER" id="PTHR30118:SF15">
    <property type="entry name" value="TRANSCRIPTIONAL REGULATORY PROTEIN"/>
    <property type="match status" value="1"/>
</dbReference>
<dbReference type="PRINTS" id="PR00039">
    <property type="entry name" value="HTHLYSR"/>
</dbReference>
<protein>
    <submittedName>
        <fullName evidence="6">LysR family transcriptional regulator</fullName>
    </submittedName>
</protein>
<dbReference type="Pfam" id="PF03466">
    <property type="entry name" value="LysR_substrate"/>
    <property type="match status" value="1"/>
</dbReference>
<dbReference type="AlphaFoldDB" id="A0A936ZGN5"/>
<name>A0A936ZGN5_9BURK</name>
<sequence>MDFDLNLLKVLAAVARTRSVTLAADELGLSQPGVSSALARLRAVTGDPLFVRTGKGMEPTPRAQDLLGSAQDLLAKIGQAVRAGAAFDPATTPTVFRLALSDVGEMSVLPALLNDLRASAPQATVQTVSLPPGELRATLEDGSVDLAVGYMPELGGAGLYQQQLYTHGFCCLLRADHPVQSARIGRRDYEKLEHVVVRSPVRSQELIDREIDRSGIRRRVVLHTPHYLSLPVIVSRTDLIATVPQAVGTAFVEMGLLRKARPPVPSPRFPVRQHWHARFHADPRHQWLRERMRALFTTRS</sequence>
<dbReference type="InterPro" id="IPR050389">
    <property type="entry name" value="LysR-type_TF"/>
</dbReference>
<dbReference type="Gene3D" id="3.40.190.10">
    <property type="entry name" value="Periplasmic binding protein-like II"/>
    <property type="match status" value="2"/>
</dbReference>
<evidence type="ECO:0000256" key="4">
    <source>
        <dbReference type="ARBA" id="ARBA00023163"/>
    </source>
</evidence>
<dbReference type="InterPro" id="IPR000847">
    <property type="entry name" value="LysR_HTH_N"/>
</dbReference>
<dbReference type="InterPro" id="IPR036390">
    <property type="entry name" value="WH_DNA-bd_sf"/>
</dbReference>
<evidence type="ECO:0000313" key="7">
    <source>
        <dbReference type="Proteomes" id="UP000613011"/>
    </source>
</evidence>
<keyword evidence="4" id="KW-0804">Transcription</keyword>
<dbReference type="Pfam" id="PF00126">
    <property type="entry name" value="HTH_1"/>
    <property type="match status" value="1"/>
</dbReference>
<dbReference type="CDD" id="cd08459">
    <property type="entry name" value="PBP2_DntR_NahR_LinR_like"/>
    <property type="match status" value="1"/>
</dbReference>
<comment type="caution">
    <text evidence="6">The sequence shown here is derived from an EMBL/GenBank/DDBJ whole genome shotgun (WGS) entry which is preliminary data.</text>
</comment>
<dbReference type="InterPro" id="IPR005119">
    <property type="entry name" value="LysR_subst-bd"/>
</dbReference>
<organism evidence="6 7">
    <name type="scientific">Ramlibacter aurantiacus</name>
    <dbReference type="NCBI Taxonomy" id="2801330"/>
    <lineage>
        <taxon>Bacteria</taxon>
        <taxon>Pseudomonadati</taxon>
        <taxon>Pseudomonadota</taxon>
        <taxon>Betaproteobacteria</taxon>
        <taxon>Burkholderiales</taxon>
        <taxon>Comamonadaceae</taxon>
        <taxon>Ramlibacter</taxon>
    </lineage>
</organism>